<proteinExistence type="predicted"/>
<keyword evidence="3" id="KW-0472">Membrane</keyword>
<dbReference type="HOGENOM" id="CLU_008611_0_0_10"/>
<evidence type="ECO:0000256" key="3">
    <source>
        <dbReference type="SAM" id="Phobius"/>
    </source>
</evidence>
<evidence type="ECO:0000256" key="1">
    <source>
        <dbReference type="SAM" id="Coils"/>
    </source>
</evidence>
<feature type="transmembrane region" description="Helical" evidence="3">
    <location>
        <begin position="56"/>
        <end position="79"/>
    </location>
</feature>
<keyword evidence="3" id="KW-0812">Transmembrane</keyword>
<feature type="transmembrane region" description="Helical" evidence="3">
    <location>
        <begin position="152"/>
        <end position="170"/>
    </location>
</feature>
<comment type="caution">
    <text evidence="4">The sequence shown here is derived from an EMBL/GenBank/DDBJ whole genome shotgun (WGS) entry which is preliminary data.</text>
</comment>
<dbReference type="eggNOG" id="COG1842">
    <property type="taxonomic scope" value="Bacteria"/>
</dbReference>
<evidence type="ECO:0008006" key="6">
    <source>
        <dbReference type="Google" id="ProtNLM"/>
    </source>
</evidence>
<accession>A4BXD0</accession>
<dbReference type="Pfam" id="PF13779">
    <property type="entry name" value="DUF4175"/>
    <property type="match status" value="1"/>
</dbReference>
<dbReference type="RefSeq" id="WP_004569419.1">
    <property type="nucleotide sequence ID" value="NZ_CH724148.1"/>
</dbReference>
<evidence type="ECO:0000313" key="5">
    <source>
        <dbReference type="Proteomes" id="UP000003053"/>
    </source>
</evidence>
<feature type="compositionally biased region" description="Basic and acidic residues" evidence="2">
    <location>
        <begin position="926"/>
        <end position="941"/>
    </location>
</feature>
<dbReference type="STRING" id="313594.PI23P_03967"/>
<keyword evidence="1" id="KW-0175">Coiled coil</keyword>
<name>A4BXD0_9FLAO</name>
<sequence>MNEFKTITEKLQRFIKKFYQSELIKGGILFFSFGFLYFLLTLFLEYFLWLKPGIRAVIAGLFVVVELVLLMRFVAVPILKLTGLRKGISLESAAKIIGTHFPEVKDKLLNVLQLEKSGYSSDLLWASIDQKSMELQPISFGRGINFRSNLKYLKFAVIPLLIWFLVFLSGNNQIFSDSLNRVVHYESSFIPPAPFFFSLETKKLLVVQGGSLNVFFKVVGKERPTEVKVTFDGESYYLQKHGNGMFSYRFQEIQKRTRFFVGANGIQSSTYQIDIVRAPAISNVSLITNYPDYLNRKSVILKGTGNIAVPEGTNITWKVAARQTEQVVFVEEAKRNFFKKNQAGYFEFTKKMKSPLKYEISASNADFKDYESLEFSIAIVKDEYPKITVQADENVLNDGFGNFGLQVSDDYGLKKLQVTYYKEDAPLVKDIFGISISKSNIQTIFYQFPKKVALDKGVNYALYFEVYDNDAVHGSKKAKSNVFRYRQKTEEEIDSERLKEQRRTINALQNTIENQQRRQEDLTIIQQELQRKNKVDWFDKNKVEAYIKRQEQTKRNLDQQRDRLQESLGNAEEKSTLLQNNKQVLQERIEEIRKTDKQKKLLAEIAALASKLNKEGLVQKVKELAQQNKQQERSLERVLELVKRFYVEQKTMQIANKIKMLAKEQRLLETESAAILKEQKEIQDDFELIKNELEELVKDNKLLKDPLELPNVEEEELLISEELEKLEHNLNKEDKELIQKQQKKIAQKMEEMSTKMQRAMMAMEAESAEENIEDIRMILENLITFSFKQEALLSRFSFISTAHPNFGKDLNDQNSIKTYFEHIDDSLYVLALRLPKISSKIQEDITTVHYNLNQALENFSENRFDYGMSNQRYVLTGANSMVDYLSNLLNNLKNAAMKMGKGSPKPGGFSLPDIIRKQADLSDKMKEGIKKGEKKGADAQEKGGGSSGISGKVDADAKSKSQKKVGTTGTEGMGDKEDLDGVLFEIYKEQSRLREQLQEAIMGADSEKDSGIKQAKRALKTMEQLEKDILLFGFNEATIQKMQQLNYELLKLDSAILEQGKDKKRQSNSNMRAAQRNELKALDFKKRFFNQIEILNRQSLPLQQNYKLKVREYFSDSKKQIE</sequence>
<keyword evidence="3" id="KW-1133">Transmembrane helix</keyword>
<dbReference type="OrthoDB" id="9812498at2"/>
<feature type="transmembrane region" description="Helical" evidence="3">
    <location>
        <begin position="23"/>
        <end position="44"/>
    </location>
</feature>
<dbReference type="AlphaFoldDB" id="A4BXD0"/>
<feature type="coiled-coil region" evidence="1">
    <location>
        <begin position="498"/>
        <end position="641"/>
    </location>
</feature>
<dbReference type="EMBL" id="AAOG01000001">
    <property type="protein sequence ID" value="EAR13621.1"/>
    <property type="molecule type" value="Genomic_DNA"/>
</dbReference>
<protein>
    <recommendedName>
        <fullName evidence="6">Glutamyl-tRNA synthetase</fullName>
    </recommendedName>
</protein>
<reference evidence="4 5" key="1">
    <citation type="submission" date="2006-02" db="EMBL/GenBank/DDBJ databases">
        <authorList>
            <person name="Murray A."/>
            <person name="Staley J."/>
            <person name="Ferriera S."/>
            <person name="Johnson J."/>
            <person name="Kravitz S."/>
            <person name="Halpern A."/>
            <person name="Remington K."/>
            <person name="Beeson K."/>
            <person name="Tran B."/>
            <person name="Rogers Y.-H."/>
            <person name="Friedman R."/>
            <person name="Venter J.C."/>
        </authorList>
    </citation>
    <scope>NUCLEOTIDE SEQUENCE [LARGE SCALE GENOMIC DNA]</scope>
    <source>
        <strain evidence="4 5">23-P</strain>
    </source>
</reference>
<evidence type="ECO:0000256" key="2">
    <source>
        <dbReference type="SAM" id="MobiDB-lite"/>
    </source>
</evidence>
<keyword evidence="5" id="KW-1185">Reference proteome</keyword>
<evidence type="ECO:0000313" key="4">
    <source>
        <dbReference type="EMBL" id="EAR13621.1"/>
    </source>
</evidence>
<gene>
    <name evidence="4" type="ORF">PI23P_03967</name>
</gene>
<dbReference type="Proteomes" id="UP000003053">
    <property type="component" value="Unassembled WGS sequence"/>
</dbReference>
<feature type="region of interest" description="Disordered" evidence="2">
    <location>
        <begin position="926"/>
        <end position="974"/>
    </location>
</feature>
<dbReference type="InterPro" id="IPR012683">
    <property type="entry name" value="CHP02302_TM"/>
</dbReference>
<feature type="coiled-coil region" evidence="1">
    <location>
        <begin position="679"/>
        <end position="769"/>
    </location>
</feature>
<organism evidence="4 5">
    <name type="scientific">Polaribacter irgensii 23-P</name>
    <dbReference type="NCBI Taxonomy" id="313594"/>
    <lineage>
        <taxon>Bacteria</taxon>
        <taxon>Pseudomonadati</taxon>
        <taxon>Bacteroidota</taxon>
        <taxon>Flavobacteriia</taxon>
        <taxon>Flavobacteriales</taxon>
        <taxon>Flavobacteriaceae</taxon>
    </lineage>
</organism>